<reference evidence="1" key="1">
    <citation type="submission" date="2022-04" db="EMBL/GenBank/DDBJ databases">
        <title>Hymenobacter sp. isolated from the air.</title>
        <authorList>
            <person name="Won M."/>
            <person name="Lee C.-M."/>
            <person name="Woen H.-Y."/>
            <person name="Kwon S.-W."/>
        </authorList>
    </citation>
    <scope>NUCLEOTIDE SEQUENCE</scope>
    <source>
        <strain evidence="1">5420S-77</strain>
    </source>
</reference>
<dbReference type="InterPro" id="IPR036412">
    <property type="entry name" value="HAD-like_sf"/>
</dbReference>
<sequence length="148" mass="17547">MRIAFDLDNTLIRCGYDFPLEQPQRRLWATLLGGEPLRQGIVTLAEYCRQREWEVWVYTTSHRSTWYIRKLFWLHGIRLDGIVNQSRHNRKATANCTKHPPSFGIDWLLDDSEGVRLEGERHQFRVLVIQPHDKEWVSQVLATFDTLN</sequence>
<dbReference type="RefSeq" id="WP_245119317.1">
    <property type="nucleotide sequence ID" value="NZ_CP095061.1"/>
</dbReference>
<keyword evidence="2" id="KW-1185">Reference proteome</keyword>
<accession>A0ABY4G3E3</accession>
<name>A0ABY4G3E3_9BACT</name>
<evidence type="ECO:0000313" key="2">
    <source>
        <dbReference type="Proteomes" id="UP000830401"/>
    </source>
</evidence>
<evidence type="ECO:0008006" key="3">
    <source>
        <dbReference type="Google" id="ProtNLM"/>
    </source>
</evidence>
<protein>
    <recommendedName>
        <fullName evidence="3">HAD family hydrolase</fullName>
    </recommendedName>
</protein>
<proteinExistence type="predicted"/>
<evidence type="ECO:0000313" key="1">
    <source>
        <dbReference type="EMBL" id="UOQ65311.1"/>
    </source>
</evidence>
<organism evidence="1 2">
    <name type="scientific">Hymenobacter volaticus</name>
    <dbReference type="NCBI Taxonomy" id="2932254"/>
    <lineage>
        <taxon>Bacteria</taxon>
        <taxon>Pseudomonadati</taxon>
        <taxon>Bacteroidota</taxon>
        <taxon>Cytophagia</taxon>
        <taxon>Cytophagales</taxon>
        <taxon>Hymenobacteraceae</taxon>
        <taxon>Hymenobacter</taxon>
    </lineage>
</organism>
<dbReference type="Proteomes" id="UP000830401">
    <property type="component" value="Chromosome"/>
</dbReference>
<gene>
    <name evidence="1" type="ORF">MUN86_17400</name>
</gene>
<dbReference type="SUPFAM" id="SSF56784">
    <property type="entry name" value="HAD-like"/>
    <property type="match status" value="1"/>
</dbReference>
<dbReference type="EMBL" id="CP095061">
    <property type="protein sequence ID" value="UOQ65311.1"/>
    <property type="molecule type" value="Genomic_DNA"/>
</dbReference>